<dbReference type="Proteomes" id="UP001419268">
    <property type="component" value="Unassembled WGS sequence"/>
</dbReference>
<gene>
    <name evidence="1" type="ORF">Scep_021398</name>
</gene>
<accession>A0AAP0F4A3</accession>
<evidence type="ECO:0000313" key="2">
    <source>
        <dbReference type="Proteomes" id="UP001419268"/>
    </source>
</evidence>
<keyword evidence="2" id="KW-1185">Reference proteome</keyword>
<reference evidence="1 2" key="1">
    <citation type="submission" date="2024-01" db="EMBL/GenBank/DDBJ databases">
        <title>Genome assemblies of Stephania.</title>
        <authorList>
            <person name="Yang L."/>
        </authorList>
    </citation>
    <scope>NUCLEOTIDE SEQUENCE [LARGE SCALE GENOMIC DNA]</scope>
    <source>
        <strain evidence="1">JXDWG</strain>
        <tissue evidence="1">Leaf</tissue>
    </source>
</reference>
<comment type="caution">
    <text evidence="1">The sequence shown here is derived from an EMBL/GenBank/DDBJ whole genome shotgun (WGS) entry which is preliminary data.</text>
</comment>
<dbReference type="EMBL" id="JBBNAG010000009">
    <property type="protein sequence ID" value="KAK9104554.1"/>
    <property type="molecule type" value="Genomic_DNA"/>
</dbReference>
<protein>
    <submittedName>
        <fullName evidence="1">Uncharacterized protein</fullName>
    </submittedName>
</protein>
<sequence>MNENIANVELSWLTLKKYEREVIDVEVHMLDYVDNNEEENDNENGNAEEGDDISIDSLIVKIADTSENADAYEGLKFS</sequence>
<dbReference type="SUPFAM" id="SSF54529">
    <property type="entry name" value="Mitochondrial glycoprotein MAM33-like"/>
    <property type="match status" value="1"/>
</dbReference>
<dbReference type="InterPro" id="IPR036561">
    <property type="entry name" value="MAM33_sf"/>
</dbReference>
<name>A0AAP0F4A3_9MAGN</name>
<evidence type="ECO:0000313" key="1">
    <source>
        <dbReference type="EMBL" id="KAK9104554.1"/>
    </source>
</evidence>
<proteinExistence type="predicted"/>
<organism evidence="1 2">
    <name type="scientific">Stephania cephalantha</name>
    <dbReference type="NCBI Taxonomy" id="152367"/>
    <lineage>
        <taxon>Eukaryota</taxon>
        <taxon>Viridiplantae</taxon>
        <taxon>Streptophyta</taxon>
        <taxon>Embryophyta</taxon>
        <taxon>Tracheophyta</taxon>
        <taxon>Spermatophyta</taxon>
        <taxon>Magnoliopsida</taxon>
        <taxon>Ranunculales</taxon>
        <taxon>Menispermaceae</taxon>
        <taxon>Menispermoideae</taxon>
        <taxon>Cissampelideae</taxon>
        <taxon>Stephania</taxon>
    </lineage>
</organism>
<dbReference type="AlphaFoldDB" id="A0AAP0F4A3"/>